<evidence type="ECO:0000256" key="2">
    <source>
        <dbReference type="ARBA" id="ARBA00020675"/>
    </source>
</evidence>
<feature type="compositionally biased region" description="Polar residues" evidence="11">
    <location>
        <begin position="98"/>
        <end position="112"/>
    </location>
</feature>
<dbReference type="CDD" id="cd01887">
    <property type="entry name" value="IF2_eIF5B"/>
    <property type="match status" value="1"/>
</dbReference>
<dbReference type="CDD" id="cd03692">
    <property type="entry name" value="mtIF2_IVc"/>
    <property type="match status" value="1"/>
</dbReference>
<comment type="similarity">
    <text evidence="1 9 10">Belongs to the TRAFAC class translation factor GTPase superfamily. Classic translation factor GTPase family. IF-2 subfamily.</text>
</comment>
<dbReference type="InterPro" id="IPR023115">
    <property type="entry name" value="TIF_IF2_dom3"/>
</dbReference>
<dbReference type="InterPro" id="IPR044145">
    <property type="entry name" value="IF2_II"/>
</dbReference>
<dbReference type="Proteomes" id="UP000273811">
    <property type="component" value="Unassembled WGS sequence"/>
</dbReference>
<dbReference type="FunFam" id="3.40.50.10050:FF:000001">
    <property type="entry name" value="Translation initiation factor IF-2"/>
    <property type="match status" value="1"/>
</dbReference>
<feature type="compositionally biased region" description="Low complexity" evidence="11">
    <location>
        <begin position="61"/>
        <end position="80"/>
    </location>
</feature>
<comment type="function">
    <text evidence="8 9 10">One of the essential components for the initiation of protein synthesis. Protects formylmethionyl-tRNA from spontaneous hydrolysis and promotes its binding to the 30S ribosomal subunits. Also involved in the hydrolysis of GTP during the formation of the 70S ribosomal complex.</text>
</comment>
<evidence type="ECO:0000256" key="11">
    <source>
        <dbReference type="SAM" id="MobiDB-lite"/>
    </source>
</evidence>
<evidence type="ECO:0000256" key="7">
    <source>
        <dbReference type="ARBA" id="ARBA00023134"/>
    </source>
</evidence>
<dbReference type="InterPro" id="IPR000178">
    <property type="entry name" value="TF_IF2_bacterial-like"/>
</dbReference>
<dbReference type="Gene3D" id="3.40.50.300">
    <property type="entry name" value="P-loop containing nucleotide triphosphate hydrolases"/>
    <property type="match status" value="1"/>
</dbReference>
<feature type="compositionally biased region" description="Basic residues" evidence="11">
    <location>
        <begin position="165"/>
        <end position="179"/>
    </location>
</feature>
<feature type="binding site" evidence="9">
    <location>
        <begin position="332"/>
        <end position="336"/>
    </location>
    <ligand>
        <name>GTP</name>
        <dbReference type="ChEBI" id="CHEBI:37565"/>
    </ligand>
</feature>
<dbReference type="InterPro" id="IPR053905">
    <property type="entry name" value="EF-G-like_DII"/>
</dbReference>
<proteinExistence type="inferred from homology"/>
<dbReference type="Gene3D" id="3.40.50.10050">
    <property type="entry name" value="Translation initiation factor IF- 2, domain 3"/>
    <property type="match status" value="1"/>
</dbReference>
<evidence type="ECO:0000313" key="13">
    <source>
        <dbReference type="EMBL" id="RWR14158.1"/>
    </source>
</evidence>
<evidence type="ECO:0000313" key="14">
    <source>
        <dbReference type="Proteomes" id="UP000273811"/>
    </source>
</evidence>
<keyword evidence="14" id="KW-1185">Reference proteome</keyword>
<evidence type="ECO:0000259" key="12">
    <source>
        <dbReference type="PROSITE" id="PS51722"/>
    </source>
</evidence>
<dbReference type="InterPro" id="IPR036925">
    <property type="entry name" value="TIF_IF2_dom3_sf"/>
</dbReference>
<dbReference type="Pfam" id="PF22042">
    <property type="entry name" value="EF-G_D2"/>
    <property type="match status" value="1"/>
</dbReference>
<feature type="region of interest" description="Disordered" evidence="11">
    <location>
        <begin position="48"/>
        <end position="195"/>
    </location>
</feature>
<dbReference type="Pfam" id="PF00009">
    <property type="entry name" value="GTP_EFTU"/>
    <property type="match status" value="1"/>
</dbReference>
<dbReference type="PANTHER" id="PTHR43381">
    <property type="entry name" value="TRANSLATION INITIATION FACTOR IF-2-RELATED"/>
    <property type="match status" value="1"/>
</dbReference>
<keyword evidence="6 9" id="KW-0648">Protein biosynthesis</keyword>
<dbReference type="Pfam" id="PF04760">
    <property type="entry name" value="IF2_N"/>
    <property type="match status" value="2"/>
</dbReference>
<keyword evidence="5 9" id="KW-0547">Nucleotide-binding</keyword>
<dbReference type="RefSeq" id="WP_120069769.1">
    <property type="nucleotide sequence ID" value="NZ_CP126113.1"/>
</dbReference>
<dbReference type="SUPFAM" id="SSF52540">
    <property type="entry name" value="P-loop containing nucleoside triphosphate hydrolases"/>
    <property type="match status" value="1"/>
</dbReference>
<dbReference type="GO" id="GO:0003743">
    <property type="term" value="F:translation initiation factor activity"/>
    <property type="evidence" value="ECO:0007669"/>
    <property type="project" value="UniProtKB-UniRule"/>
</dbReference>
<dbReference type="GO" id="GO:0003924">
    <property type="term" value="F:GTPase activity"/>
    <property type="evidence" value="ECO:0007669"/>
    <property type="project" value="UniProtKB-UniRule"/>
</dbReference>
<dbReference type="InterPro" id="IPR009000">
    <property type="entry name" value="Transl_B-barrel_sf"/>
</dbReference>
<dbReference type="CDD" id="cd03702">
    <property type="entry name" value="IF2_mtIF2_II"/>
    <property type="match status" value="1"/>
</dbReference>
<dbReference type="AlphaFoldDB" id="A0A443J0L9"/>
<dbReference type="NCBIfam" id="TIGR00487">
    <property type="entry name" value="IF-2"/>
    <property type="match status" value="1"/>
</dbReference>
<dbReference type="GO" id="GO:0005525">
    <property type="term" value="F:GTP binding"/>
    <property type="evidence" value="ECO:0007669"/>
    <property type="project" value="UniProtKB-KW"/>
</dbReference>
<feature type="compositionally biased region" description="Low complexity" evidence="11">
    <location>
        <begin position="87"/>
        <end position="97"/>
    </location>
</feature>
<comment type="subcellular location">
    <subcellularLocation>
        <location evidence="9">Cytoplasm</location>
    </subcellularLocation>
</comment>
<evidence type="ECO:0000256" key="10">
    <source>
        <dbReference type="RuleBase" id="RU000644"/>
    </source>
</evidence>
<feature type="domain" description="Tr-type G" evidence="12">
    <location>
        <begin position="277"/>
        <end position="446"/>
    </location>
</feature>
<dbReference type="OrthoDB" id="9811804at2"/>
<keyword evidence="4 9" id="KW-0396">Initiation factor</keyword>
<comment type="caution">
    <text evidence="13">The sequence shown here is derived from an EMBL/GenBank/DDBJ whole genome shotgun (WGS) entry which is preliminary data.</text>
</comment>
<dbReference type="Pfam" id="PF11987">
    <property type="entry name" value="IF-2"/>
    <property type="match status" value="1"/>
</dbReference>
<dbReference type="FunFam" id="2.40.30.10:FF:000007">
    <property type="entry name" value="Translation initiation factor IF-2"/>
    <property type="match status" value="1"/>
</dbReference>
<dbReference type="FunFam" id="3.40.50.300:FF:000019">
    <property type="entry name" value="Translation initiation factor IF-2"/>
    <property type="match status" value="1"/>
</dbReference>
<dbReference type="FunFam" id="2.40.30.10:FF:000008">
    <property type="entry name" value="Translation initiation factor IF-2"/>
    <property type="match status" value="1"/>
</dbReference>
<dbReference type="InterPro" id="IPR005225">
    <property type="entry name" value="Small_GTP-bd"/>
</dbReference>
<evidence type="ECO:0000256" key="5">
    <source>
        <dbReference type="ARBA" id="ARBA00022741"/>
    </source>
</evidence>
<dbReference type="PANTHER" id="PTHR43381:SF5">
    <property type="entry name" value="TR-TYPE G DOMAIN-CONTAINING PROTEIN"/>
    <property type="match status" value="1"/>
</dbReference>
<keyword evidence="7 9" id="KW-0342">GTP-binding</keyword>
<evidence type="ECO:0000256" key="8">
    <source>
        <dbReference type="ARBA" id="ARBA00025162"/>
    </source>
</evidence>
<accession>A0A443J0L9</accession>
<dbReference type="InterPro" id="IPR006847">
    <property type="entry name" value="IF2_N"/>
</dbReference>
<keyword evidence="3 9" id="KW-0963">Cytoplasm</keyword>
<evidence type="ECO:0000256" key="3">
    <source>
        <dbReference type="ARBA" id="ARBA00022490"/>
    </source>
</evidence>
<evidence type="ECO:0000256" key="6">
    <source>
        <dbReference type="ARBA" id="ARBA00022917"/>
    </source>
</evidence>
<protein>
    <recommendedName>
        <fullName evidence="2 9">Translation initiation factor IF-2</fullName>
    </recommendedName>
</protein>
<dbReference type="PROSITE" id="PS51722">
    <property type="entry name" value="G_TR_2"/>
    <property type="match status" value="1"/>
</dbReference>
<dbReference type="Gene3D" id="2.40.30.10">
    <property type="entry name" value="Translation factors"/>
    <property type="match status" value="2"/>
</dbReference>
<dbReference type="InterPro" id="IPR027417">
    <property type="entry name" value="P-loop_NTPase"/>
</dbReference>
<reference evidence="13" key="1">
    <citation type="submission" date="2018-12" db="EMBL/GenBank/DDBJ databases">
        <authorList>
            <person name="Sun L."/>
            <person name="Chen Z."/>
        </authorList>
    </citation>
    <scope>NUCLEOTIDE SEQUENCE [LARGE SCALE GENOMIC DNA]</scope>
    <source>
        <strain evidence="13">DSM 16012</strain>
    </source>
</reference>
<name>A0A443J0L9_9BACI</name>
<dbReference type="SUPFAM" id="SSF52156">
    <property type="entry name" value="Initiation factor IF2/eIF5b, domain 3"/>
    <property type="match status" value="1"/>
</dbReference>
<feature type="compositionally biased region" description="Low complexity" evidence="11">
    <location>
        <begin position="124"/>
        <end position="137"/>
    </location>
</feature>
<feature type="binding site" evidence="9">
    <location>
        <begin position="286"/>
        <end position="293"/>
    </location>
    <ligand>
        <name>GTP</name>
        <dbReference type="ChEBI" id="CHEBI:37565"/>
    </ligand>
</feature>
<dbReference type="EMBL" id="QYTU02000003">
    <property type="protein sequence ID" value="RWR14158.1"/>
    <property type="molecule type" value="Genomic_DNA"/>
</dbReference>
<sequence>MSKMRVYEYAKKHNTSSKEVIEKLKSMNIEVTNHMSAIDGQAIGKLDSVFNRNSGGKGGSQRRVQQRQSGQQGRPQPRAGQSGGQQGRPQSRAGQSGEQQGRPQSRAGQSGEQRGDRRKSGSEQQQNRQQGDQGQRNGRNHKKNDGGHHKPNSKGNQRGGNKGPGRNRKQNQNRQRQKQQQHQPAPPKQKELPKKITFTESLTVAELAKKIHREPSEIIKKLFMLGVIATINQELDKDAIELICAEYGVEVEEEIQIDKTDLEVYFEEGNNGADLVERPAVVTIMGHVDHGKTTLLDSLRNTKVTAGEAGGITQHIGAYQIEANGKKITFLDTPGHAAFTTMRARGAKVTDITILVVAADDGVMPQTIEAINHAKAAEVPIIVAVNKIDKPTANPDRVMQELTEHGLVPEDWGGDTIFVPISALQGEGIDSLLEMVLLVSEVEELKANPKRTALGTVIEAQLDKGRGPVATLLVQDGTLNVGDPIVAGNTFGRVRAMVNDIGRRVKEAAPSTPVEITGLSDVPQAGDRFVVFQDEKTARQVGESRAQQALQAQRNESSRVSLDTLFEQMKQGEMKELNVIIKADVQGSAEALAASLRKIDVDGVNIKIIHAGVGAINESDITLAAASNAIVIGFNVRPDVNAKRAADSEGVDIRLHRIIYKAIEEIEAAMKGMLDPEYEEKVIGQAEVRQTFKVSRIGTIAGSYVTDGKITRDSGVRLIRDGIVIYEGEIDDLKRFKDDVKEVSQGYECGITIKNFNDVKEGDVIEAFLMQEVERA</sequence>
<dbReference type="SUPFAM" id="SSF50447">
    <property type="entry name" value="Translation proteins"/>
    <property type="match status" value="2"/>
</dbReference>
<dbReference type="HAMAP" id="MF_00100_B">
    <property type="entry name" value="IF_2_B"/>
    <property type="match status" value="1"/>
</dbReference>
<dbReference type="Gene3D" id="1.10.10.2480">
    <property type="match status" value="1"/>
</dbReference>
<feature type="binding site" evidence="9">
    <location>
        <begin position="386"/>
        <end position="389"/>
    </location>
    <ligand>
        <name>GTP</name>
        <dbReference type="ChEBI" id="CHEBI:37565"/>
    </ligand>
</feature>
<evidence type="ECO:0000256" key="4">
    <source>
        <dbReference type="ARBA" id="ARBA00022540"/>
    </source>
</evidence>
<organism evidence="13 14">
    <name type="scientific">Siminovitchia fortis</name>
    <dbReference type="NCBI Taxonomy" id="254758"/>
    <lineage>
        <taxon>Bacteria</taxon>
        <taxon>Bacillati</taxon>
        <taxon>Bacillota</taxon>
        <taxon>Bacilli</taxon>
        <taxon>Bacillales</taxon>
        <taxon>Bacillaceae</taxon>
        <taxon>Siminovitchia</taxon>
    </lineage>
</organism>
<dbReference type="GO" id="GO:0005829">
    <property type="term" value="C:cytosol"/>
    <property type="evidence" value="ECO:0007669"/>
    <property type="project" value="TreeGrafter"/>
</dbReference>
<dbReference type="InterPro" id="IPR015760">
    <property type="entry name" value="TIF_IF2"/>
</dbReference>
<dbReference type="NCBIfam" id="TIGR00231">
    <property type="entry name" value="small_GTP"/>
    <property type="match status" value="1"/>
</dbReference>
<dbReference type="PROSITE" id="PS01176">
    <property type="entry name" value="IF2"/>
    <property type="match status" value="1"/>
</dbReference>
<gene>
    <name evidence="9" type="primary">infB</name>
    <name evidence="13" type="ORF">D4N35_003035</name>
</gene>
<evidence type="ECO:0000256" key="1">
    <source>
        <dbReference type="ARBA" id="ARBA00007733"/>
    </source>
</evidence>
<dbReference type="InterPro" id="IPR000795">
    <property type="entry name" value="T_Tr_GTP-bd_dom"/>
</dbReference>
<dbReference type="GeneID" id="56390090"/>
<feature type="region of interest" description="G-domain" evidence="9">
    <location>
        <begin position="280"/>
        <end position="428"/>
    </location>
</feature>
<evidence type="ECO:0000256" key="9">
    <source>
        <dbReference type="HAMAP-Rule" id="MF_00100"/>
    </source>
</evidence>